<dbReference type="EMBL" id="CP019312">
    <property type="protein sequence ID" value="APX10282.1"/>
    <property type="molecule type" value="Genomic_DNA"/>
</dbReference>
<dbReference type="AlphaFoldDB" id="A0A1P8MQH6"/>
<dbReference type="RefSeq" id="WP_076626096.1">
    <property type="nucleotide sequence ID" value="NZ_CP019312.1"/>
</dbReference>
<evidence type="ECO:0000313" key="1">
    <source>
        <dbReference type="EMBL" id="APX10282.1"/>
    </source>
</evidence>
<sequence length="741" mass="84135">MSGRYMFVRRLHSGVEYEKVLNNNLAKLRLWNEAYPNHESWIRNVITGLKEDDYARIAYGAFVLLDDEDKQSISLAASMILTKKAFTPYLEIKNLSILDNELSKSIKDSPDYSRFREQCIEDLLLEAVRFAEARGYEKLVSEVFNNRQLNGEIISQMVRFGFSLDGSHARKHRLTDSTVYLSREVEQIYSLDPYDNMASAKWILTQVMPGFEKLEQTKVDFVCDDGTKFSGFGFTVSVRNFQTNPKAKFNRDEIIICVPEIASSRLTCNLSHINSDYDLRKISYVLDFQRSTNLLRSISQYLKAESVQAEYLDRAEIDRVLLGDALGRSARLSEEHLQLPYDQVNGMIVSSNPRRIEGRKTSSILSHGKYPVYIQLGPRGRYLFEEQYLVFTYTFDDELNPYEERGCRIWGIGRIERTYFVDIDQERMKLRGLGDQNSERYSDAEVLFENLEAVFEEGTHEIIWNKEQFSQHNNYNASNQAVGISLDQFYDLSGAGLSIPVESLKTTSIRKKLLAEDSAVYLSAVEVDSLLNLVTSEPVVPASGAGMEGLRSVILSKTPTLQYCHSSPSNRDKLFNNHSTLTEFFQSSFDFLEPVPVLSYNRLLTAMRVRSEISVLAAHITSSNVLELVSEEPDQRAVPIGIEEFVQAVGETGFAPKLSVLLCCNSTEYARKISEAGGFAVGFEGLLHETIPPTLIQRLLKDVQGKTVLSEFDLRTSLQGLSLEHVGKFNFNLFHEGQTLC</sequence>
<protein>
    <submittedName>
        <fullName evidence="1">Uncharacterized protein</fullName>
    </submittedName>
</protein>
<name>A0A1P8MQH6_9RHOB</name>
<organism evidence="1 2">
    <name type="scientific">Tateyamaria omphalii</name>
    <dbReference type="NCBI Taxonomy" id="299262"/>
    <lineage>
        <taxon>Bacteria</taxon>
        <taxon>Pseudomonadati</taxon>
        <taxon>Pseudomonadota</taxon>
        <taxon>Alphaproteobacteria</taxon>
        <taxon>Rhodobacterales</taxon>
        <taxon>Roseobacteraceae</taxon>
        <taxon>Tateyamaria</taxon>
    </lineage>
</organism>
<gene>
    <name evidence="1" type="ORF">BWR18_00130</name>
</gene>
<proteinExistence type="predicted"/>
<reference evidence="1 2" key="1">
    <citation type="submission" date="2017-01" db="EMBL/GenBank/DDBJ databases">
        <title>Complete genome of Tateyamaria omphalii DOK1-4 isolated from seawater in Dokdo.</title>
        <authorList>
            <person name="Kim J.H."/>
            <person name="Chi W.-J."/>
        </authorList>
    </citation>
    <scope>NUCLEOTIDE SEQUENCE [LARGE SCALE GENOMIC DNA]</scope>
    <source>
        <strain evidence="1 2">DOK1-4</strain>
    </source>
</reference>
<dbReference type="KEGG" id="tom:BWR18_00130"/>
<dbReference type="Proteomes" id="UP000186336">
    <property type="component" value="Chromosome"/>
</dbReference>
<evidence type="ECO:0000313" key="2">
    <source>
        <dbReference type="Proteomes" id="UP000186336"/>
    </source>
</evidence>
<keyword evidence="2" id="KW-1185">Reference proteome</keyword>
<accession>A0A1P8MQH6</accession>